<feature type="transmembrane region" description="Helical" evidence="1">
    <location>
        <begin position="98"/>
        <end position="119"/>
    </location>
</feature>
<keyword evidence="1" id="KW-0472">Membrane</keyword>
<evidence type="ECO:0000313" key="3">
    <source>
        <dbReference type="Proteomes" id="UP000515121"/>
    </source>
</evidence>
<keyword evidence="1" id="KW-1133">Transmembrane helix</keyword>
<reference evidence="4" key="1">
    <citation type="submission" date="2025-08" db="UniProtKB">
        <authorList>
            <consortium name="RefSeq"/>
        </authorList>
    </citation>
    <scope>IDENTIFICATION</scope>
    <source>
        <tissue evidence="4">Fruit stalk</tissue>
    </source>
</reference>
<keyword evidence="1" id="KW-0812">Transmembrane</keyword>
<gene>
    <name evidence="4" type="primary">LOC111309946</name>
</gene>
<dbReference type="GO" id="GO:0003755">
    <property type="term" value="F:peptidyl-prolyl cis-trans isomerase activity"/>
    <property type="evidence" value="ECO:0007669"/>
    <property type="project" value="InterPro"/>
</dbReference>
<sequence length="121" mass="13360">MIIFHSYNFYFNFDFFSHLAGSYALANAGKAGLPVGCKGCQFHRVIEDFMIQAGDFDKEMVVDVLPYMGISSKMKLSLQNTLAHSGPTPIGVSFLSNVSGLMISTLYLGGCLEIVFLLFER</sequence>
<dbReference type="RefSeq" id="XP_022764707.1">
    <property type="nucleotide sequence ID" value="XM_022908972.1"/>
</dbReference>
<accession>A0A6P6AIJ9</accession>
<dbReference type="GeneID" id="111309946"/>
<dbReference type="Gene3D" id="2.40.100.10">
    <property type="entry name" value="Cyclophilin-like"/>
    <property type="match status" value="1"/>
</dbReference>
<dbReference type="Pfam" id="PF00160">
    <property type="entry name" value="Pro_isomerase"/>
    <property type="match status" value="1"/>
</dbReference>
<dbReference type="InterPro" id="IPR029000">
    <property type="entry name" value="Cyclophilin-like_dom_sf"/>
</dbReference>
<evidence type="ECO:0000259" key="2">
    <source>
        <dbReference type="Pfam" id="PF00160"/>
    </source>
</evidence>
<proteinExistence type="predicted"/>
<protein>
    <submittedName>
        <fullName evidence="4">Peptidyl-prolyl cis-trans isomerase H-like isoform X4</fullName>
    </submittedName>
</protein>
<evidence type="ECO:0000313" key="4">
    <source>
        <dbReference type="RefSeq" id="XP_022764707.1"/>
    </source>
</evidence>
<evidence type="ECO:0000256" key="1">
    <source>
        <dbReference type="SAM" id="Phobius"/>
    </source>
</evidence>
<feature type="domain" description="PPIase cyclophilin-type" evidence="2">
    <location>
        <begin position="36"/>
        <end position="59"/>
    </location>
</feature>
<keyword evidence="3" id="KW-1185">Reference proteome</keyword>
<dbReference type="Proteomes" id="UP000515121">
    <property type="component" value="Unplaced"/>
</dbReference>
<dbReference type="AlphaFoldDB" id="A0A6P6AIJ9"/>
<dbReference type="SUPFAM" id="SSF50891">
    <property type="entry name" value="Cyclophilin-like"/>
    <property type="match status" value="1"/>
</dbReference>
<dbReference type="InterPro" id="IPR002130">
    <property type="entry name" value="Cyclophilin-type_PPIase_dom"/>
</dbReference>
<name>A0A6P6AIJ9_DURZI</name>
<organism evidence="3 4">
    <name type="scientific">Durio zibethinus</name>
    <name type="common">Durian</name>
    <dbReference type="NCBI Taxonomy" id="66656"/>
    <lineage>
        <taxon>Eukaryota</taxon>
        <taxon>Viridiplantae</taxon>
        <taxon>Streptophyta</taxon>
        <taxon>Embryophyta</taxon>
        <taxon>Tracheophyta</taxon>
        <taxon>Spermatophyta</taxon>
        <taxon>Magnoliopsida</taxon>
        <taxon>eudicotyledons</taxon>
        <taxon>Gunneridae</taxon>
        <taxon>Pentapetalae</taxon>
        <taxon>rosids</taxon>
        <taxon>malvids</taxon>
        <taxon>Malvales</taxon>
        <taxon>Malvaceae</taxon>
        <taxon>Helicteroideae</taxon>
        <taxon>Durio</taxon>
    </lineage>
</organism>